<evidence type="ECO:0000313" key="9">
    <source>
        <dbReference type="Proteomes" id="UP000008810"/>
    </source>
</evidence>
<keyword evidence="9" id="KW-1185">Reference proteome</keyword>
<feature type="compositionally biased region" description="Polar residues" evidence="5">
    <location>
        <begin position="1"/>
        <end position="11"/>
    </location>
</feature>
<name>A0A2K2CW81_BRADI</name>
<evidence type="ECO:0000256" key="1">
    <source>
        <dbReference type="ARBA" id="ARBA00022723"/>
    </source>
</evidence>
<dbReference type="EMBL" id="CM000882">
    <property type="protein sequence ID" value="PNT66287.1"/>
    <property type="molecule type" value="Genomic_DNA"/>
</dbReference>
<dbReference type="EnsemblPlants" id="PNT66287">
    <property type="protein sequence ID" value="PNT66287"/>
    <property type="gene ID" value="BRADI_3g09702v3"/>
</dbReference>
<evidence type="ECO:0000313" key="7">
    <source>
        <dbReference type="EMBL" id="PNT66287.1"/>
    </source>
</evidence>
<feature type="region of interest" description="Disordered" evidence="5">
    <location>
        <begin position="1"/>
        <end position="29"/>
    </location>
</feature>
<feature type="compositionally biased region" description="Basic and acidic residues" evidence="5">
    <location>
        <begin position="13"/>
        <end position="24"/>
    </location>
</feature>
<dbReference type="FunCoup" id="A0A2K2CW81">
    <property type="interactions" value="755"/>
</dbReference>
<evidence type="ECO:0000256" key="5">
    <source>
        <dbReference type="SAM" id="MobiDB-lite"/>
    </source>
</evidence>
<dbReference type="Gramene" id="PNT66287">
    <property type="protein sequence ID" value="PNT66287"/>
    <property type="gene ID" value="BRADI_3g09702v3"/>
</dbReference>
<evidence type="ECO:0000256" key="3">
    <source>
        <dbReference type="ARBA" id="ARBA00022833"/>
    </source>
</evidence>
<keyword evidence="3" id="KW-0862">Zinc</keyword>
<gene>
    <name evidence="7" type="ORF">BRADI_3g09702v3</name>
</gene>
<evidence type="ECO:0000259" key="6">
    <source>
        <dbReference type="PROSITE" id="PS51999"/>
    </source>
</evidence>
<feature type="domain" description="GRF-type" evidence="6">
    <location>
        <begin position="35"/>
        <end position="80"/>
    </location>
</feature>
<feature type="non-terminal residue" evidence="7">
    <location>
        <position position="116"/>
    </location>
</feature>
<dbReference type="AlphaFoldDB" id="A0A2K2CW81"/>
<keyword evidence="1" id="KW-0479">Metal-binding</keyword>
<dbReference type="InParanoid" id="A0A2K2CW81"/>
<dbReference type="OrthoDB" id="690491at2759"/>
<evidence type="ECO:0000256" key="4">
    <source>
        <dbReference type="PROSITE-ProRule" id="PRU01343"/>
    </source>
</evidence>
<reference evidence="7 8" key="1">
    <citation type="journal article" date="2010" name="Nature">
        <title>Genome sequencing and analysis of the model grass Brachypodium distachyon.</title>
        <authorList>
            <consortium name="International Brachypodium Initiative"/>
        </authorList>
    </citation>
    <scope>NUCLEOTIDE SEQUENCE [LARGE SCALE GENOMIC DNA]</scope>
    <source>
        <strain evidence="7 8">Bd21</strain>
    </source>
</reference>
<evidence type="ECO:0000256" key="2">
    <source>
        <dbReference type="ARBA" id="ARBA00022771"/>
    </source>
</evidence>
<dbReference type="PROSITE" id="PS51999">
    <property type="entry name" value="ZF_GRF"/>
    <property type="match status" value="1"/>
</dbReference>
<reference evidence="8" key="3">
    <citation type="submission" date="2018-08" db="UniProtKB">
        <authorList>
            <consortium name="EnsemblPlants"/>
        </authorList>
    </citation>
    <scope>IDENTIFICATION</scope>
    <source>
        <strain evidence="8">cv. Bd21</strain>
    </source>
</reference>
<accession>A0A2K2CW81</accession>
<keyword evidence="2 4" id="KW-0863">Zinc-finger</keyword>
<organism evidence="7">
    <name type="scientific">Brachypodium distachyon</name>
    <name type="common">Purple false brome</name>
    <name type="synonym">Trachynia distachya</name>
    <dbReference type="NCBI Taxonomy" id="15368"/>
    <lineage>
        <taxon>Eukaryota</taxon>
        <taxon>Viridiplantae</taxon>
        <taxon>Streptophyta</taxon>
        <taxon>Embryophyta</taxon>
        <taxon>Tracheophyta</taxon>
        <taxon>Spermatophyta</taxon>
        <taxon>Magnoliopsida</taxon>
        <taxon>Liliopsida</taxon>
        <taxon>Poales</taxon>
        <taxon>Poaceae</taxon>
        <taxon>BOP clade</taxon>
        <taxon>Pooideae</taxon>
        <taxon>Stipodae</taxon>
        <taxon>Brachypodieae</taxon>
        <taxon>Brachypodium</taxon>
    </lineage>
</organism>
<dbReference type="PANTHER" id="PTHR33680:SF7">
    <property type="entry name" value="OS02G0474200 PROTEIN"/>
    <property type="match status" value="1"/>
</dbReference>
<reference evidence="7" key="2">
    <citation type="submission" date="2017-06" db="EMBL/GenBank/DDBJ databases">
        <title>WGS assembly of Brachypodium distachyon.</title>
        <authorList>
            <consortium name="The International Brachypodium Initiative"/>
            <person name="Lucas S."/>
            <person name="Harmon-Smith M."/>
            <person name="Lail K."/>
            <person name="Tice H."/>
            <person name="Grimwood J."/>
            <person name="Bruce D."/>
            <person name="Barry K."/>
            <person name="Shu S."/>
            <person name="Lindquist E."/>
            <person name="Wang M."/>
            <person name="Pitluck S."/>
            <person name="Vogel J.P."/>
            <person name="Garvin D.F."/>
            <person name="Mockler T.C."/>
            <person name="Schmutz J."/>
            <person name="Rokhsar D."/>
            <person name="Bevan M.W."/>
        </authorList>
    </citation>
    <scope>NUCLEOTIDE SEQUENCE</scope>
    <source>
        <strain evidence="7">Bd21</strain>
    </source>
</reference>
<sequence length="116" mass="12760">MTTRSMASFSASGKEKKEDSDSRPSSDAALPLVKCPCCRSRTVVRLVSGSTANPGRVFFKCPNHWKRPQGCNFFHWEDEEDNYMEYLASIGVSFGSVVVSAAFTGAEEEEAFGVYS</sequence>
<dbReference type="Proteomes" id="UP000008810">
    <property type="component" value="Chromosome 3"/>
</dbReference>
<dbReference type="Pfam" id="PF06839">
    <property type="entry name" value="Zn_ribbon_GRF"/>
    <property type="match status" value="1"/>
</dbReference>
<proteinExistence type="predicted"/>
<protein>
    <recommendedName>
        <fullName evidence="6">GRF-type domain-containing protein</fullName>
    </recommendedName>
</protein>
<dbReference type="PANTHER" id="PTHR33680">
    <property type="entry name" value="OS07G0190500 PROTEIN"/>
    <property type="match status" value="1"/>
</dbReference>
<dbReference type="GO" id="GO:0008270">
    <property type="term" value="F:zinc ion binding"/>
    <property type="evidence" value="ECO:0007669"/>
    <property type="project" value="UniProtKB-KW"/>
</dbReference>
<dbReference type="InterPro" id="IPR010666">
    <property type="entry name" value="Znf_GRF"/>
</dbReference>
<evidence type="ECO:0000313" key="8">
    <source>
        <dbReference type="EnsemblPlants" id="PNT66287"/>
    </source>
</evidence>